<dbReference type="AlphaFoldDB" id="A0A438CEX1"/>
<proteinExistence type="inferred from homology"/>
<organism evidence="3 4">
    <name type="scientific">Vitis vinifera</name>
    <name type="common">Grape</name>
    <dbReference type="NCBI Taxonomy" id="29760"/>
    <lineage>
        <taxon>Eukaryota</taxon>
        <taxon>Viridiplantae</taxon>
        <taxon>Streptophyta</taxon>
        <taxon>Embryophyta</taxon>
        <taxon>Tracheophyta</taxon>
        <taxon>Spermatophyta</taxon>
        <taxon>Magnoliopsida</taxon>
        <taxon>eudicotyledons</taxon>
        <taxon>Gunneridae</taxon>
        <taxon>Pentapetalae</taxon>
        <taxon>rosids</taxon>
        <taxon>Vitales</taxon>
        <taxon>Vitaceae</taxon>
        <taxon>Viteae</taxon>
        <taxon>Vitis</taxon>
    </lineage>
</organism>
<dbReference type="GO" id="GO:0006269">
    <property type="term" value="P:DNA replication, synthesis of primer"/>
    <property type="evidence" value="ECO:0007669"/>
    <property type="project" value="InterPro"/>
</dbReference>
<keyword evidence="2" id="KW-0812">Transmembrane</keyword>
<dbReference type="EMBL" id="QGNW01002273">
    <property type="protein sequence ID" value="RVW21716.1"/>
    <property type="molecule type" value="Genomic_DNA"/>
</dbReference>
<comment type="similarity">
    <text evidence="1">Belongs to the eukaryotic-type primase small subunit family.</text>
</comment>
<comment type="caution">
    <text evidence="3">The sequence shown here is derived from an EMBL/GenBank/DDBJ whole genome shotgun (WGS) entry which is preliminary data.</text>
</comment>
<sequence>MALPPETARMLSALEAFLDAHHFLATSAASVAIITWLLTTILFWYCFFSWPLITVAIKVIDTALEDDFGFNHILWLYSGPRGVHCWVCDGKNKKVIC</sequence>
<dbReference type="InterPro" id="IPR002755">
    <property type="entry name" value="DNA_primase_S"/>
</dbReference>
<evidence type="ECO:0000256" key="2">
    <source>
        <dbReference type="SAM" id="Phobius"/>
    </source>
</evidence>
<dbReference type="PANTHER" id="PTHR10536">
    <property type="entry name" value="DNA PRIMASE SMALL SUBUNIT"/>
    <property type="match status" value="1"/>
</dbReference>
<evidence type="ECO:0000256" key="1">
    <source>
        <dbReference type="ARBA" id="ARBA00009762"/>
    </source>
</evidence>
<dbReference type="Gene3D" id="3.90.920.10">
    <property type="entry name" value="DNA primase, PRIM domain"/>
    <property type="match status" value="1"/>
</dbReference>
<accession>A0A438CEX1</accession>
<dbReference type="GO" id="GO:0003899">
    <property type="term" value="F:DNA-directed RNA polymerase activity"/>
    <property type="evidence" value="ECO:0007669"/>
    <property type="project" value="InterPro"/>
</dbReference>
<dbReference type="Pfam" id="PF01896">
    <property type="entry name" value="DNA_primase_S"/>
    <property type="match status" value="1"/>
</dbReference>
<keyword evidence="2" id="KW-1133">Transmembrane helix</keyword>
<gene>
    <name evidence="3" type="primary">PRIM1</name>
    <name evidence="3" type="ORF">CK203_115380</name>
</gene>
<keyword evidence="2" id="KW-0472">Membrane</keyword>
<dbReference type="SUPFAM" id="SSF56747">
    <property type="entry name" value="Prim-pol domain"/>
    <property type="match status" value="1"/>
</dbReference>
<feature type="transmembrane region" description="Helical" evidence="2">
    <location>
        <begin position="20"/>
        <end position="48"/>
    </location>
</feature>
<dbReference type="Proteomes" id="UP000288805">
    <property type="component" value="Unassembled WGS sequence"/>
</dbReference>
<evidence type="ECO:0000313" key="3">
    <source>
        <dbReference type="EMBL" id="RVW21716.1"/>
    </source>
</evidence>
<evidence type="ECO:0000313" key="4">
    <source>
        <dbReference type="Proteomes" id="UP000288805"/>
    </source>
</evidence>
<protein>
    <submittedName>
        <fullName evidence="3">DNA primase small subunit</fullName>
    </submittedName>
</protein>
<reference evidence="3 4" key="1">
    <citation type="journal article" date="2018" name="PLoS Genet.">
        <title>Population sequencing reveals clonal diversity and ancestral inbreeding in the grapevine cultivar Chardonnay.</title>
        <authorList>
            <person name="Roach M.J."/>
            <person name="Johnson D.L."/>
            <person name="Bohlmann J."/>
            <person name="van Vuuren H.J."/>
            <person name="Jones S.J."/>
            <person name="Pretorius I.S."/>
            <person name="Schmidt S.A."/>
            <person name="Borneman A.R."/>
        </authorList>
    </citation>
    <scope>NUCLEOTIDE SEQUENCE [LARGE SCALE GENOMIC DNA]</scope>
    <source>
        <strain evidence="4">cv. Chardonnay</strain>
        <tissue evidence="3">Leaf</tissue>
    </source>
</reference>
<name>A0A438CEX1_VITVI</name>